<feature type="active site" description="Nucleophile" evidence="9">
    <location>
        <position position="115"/>
    </location>
</feature>
<dbReference type="EMBL" id="JACBZD010000001">
    <property type="protein sequence ID" value="NYI04432.1"/>
    <property type="molecule type" value="Genomic_DNA"/>
</dbReference>
<dbReference type="NCBIfam" id="TIGR01249">
    <property type="entry name" value="pro_imino_pep_1"/>
    <property type="match status" value="1"/>
</dbReference>
<evidence type="ECO:0000256" key="8">
    <source>
        <dbReference type="PIRNR" id="PIRNR006431"/>
    </source>
</evidence>
<evidence type="ECO:0000313" key="13">
    <source>
        <dbReference type="Proteomes" id="UP000567795"/>
    </source>
</evidence>
<evidence type="ECO:0000313" key="12">
    <source>
        <dbReference type="EMBL" id="NYI04432.1"/>
    </source>
</evidence>
<comment type="catalytic activity">
    <reaction evidence="1 8 10">
        <text>Release of N-terminal proline from a peptide.</text>
        <dbReference type="EC" id="3.4.11.5"/>
    </reaction>
</comment>
<feature type="active site" description="Proton donor" evidence="9">
    <location>
        <position position="305"/>
    </location>
</feature>
<accession>A0A853A1P1</accession>
<dbReference type="Pfam" id="PF00561">
    <property type="entry name" value="Abhydrolase_1"/>
    <property type="match status" value="1"/>
</dbReference>
<evidence type="ECO:0000256" key="7">
    <source>
        <dbReference type="ARBA" id="ARBA00022801"/>
    </source>
</evidence>
<evidence type="ECO:0000256" key="4">
    <source>
        <dbReference type="ARBA" id="ARBA00022438"/>
    </source>
</evidence>
<dbReference type="GO" id="GO:0006508">
    <property type="term" value="P:proteolysis"/>
    <property type="evidence" value="ECO:0007669"/>
    <property type="project" value="UniProtKB-KW"/>
</dbReference>
<organism evidence="12 13">
    <name type="scientific">Allostreptomyces psammosilenae</name>
    <dbReference type="NCBI Taxonomy" id="1892865"/>
    <lineage>
        <taxon>Bacteria</taxon>
        <taxon>Bacillati</taxon>
        <taxon>Actinomycetota</taxon>
        <taxon>Actinomycetes</taxon>
        <taxon>Kitasatosporales</taxon>
        <taxon>Streptomycetaceae</taxon>
        <taxon>Allostreptomyces</taxon>
    </lineage>
</organism>
<evidence type="ECO:0000256" key="9">
    <source>
        <dbReference type="PIRSR" id="PIRSR006431-1"/>
    </source>
</evidence>
<dbReference type="SUPFAM" id="SSF53474">
    <property type="entry name" value="alpha/beta-Hydrolases"/>
    <property type="match status" value="1"/>
</dbReference>
<dbReference type="InterPro" id="IPR005944">
    <property type="entry name" value="Pro_iminopeptidase"/>
</dbReference>
<protein>
    <recommendedName>
        <fullName evidence="8 10">Proline iminopeptidase</fullName>
        <shortName evidence="8">PIP</shortName>
        <ecNumber evidence="8 10">3.4.11.5</ecNumber>
    </recommendedName>
    <alternativeName>
        <fullName evidence="8">Prolyl aminopeptidase</fullName>
    </alternativeName>
</protein>
<dbReference type="InterPro" id="IPR000073">
    <property type="entry name" value="AB_hydrolase_1"/>
</dbReference>
<dbReference type="GO" id="GO:0004177">
    <property type="term" value="F:aminopeptidase activity"/>
    <property type="evidence" value="ECO:0007669"/>
    <property type="project" value="UniProtKB-UniRule"/>
</dbReference>
<sequence>MPELHPPIEPYDQGTLDVGDGNLVHWEVCGNPEGKPALVVHGGPGSGCGPGARRAFDPARYRIVQFDQRGCGRSTPHASDPATDMRHNTTWHLVADMERLRAHLGIDRWLLFGGSWGSTLILAYAETHPERVSEIVIPAVTMTRRSEIDWLYRGVGRFFPEAWERFRAGVPADAGLPEDAGVPELLAAYADLMADPDPRVRERAAATWCAWEDTVVSLEEGGRARPYGGRPTPARQALVRIAAHYFSHAAWLEEGALLRDAGRLAGIPGVLIHGRLDLGSPLVTAWELLRVWPDAELVVVDDSGHLGSDTMRGATMAALDRFAGRPVG</sequence>
<evidence type="ECO:0000256" key="1">
    <source>
        <dbReference type="ARBA" id="ARBA00001585"/>
    </source>
</evidence>
<dbReference type="AlphaFoldDB" id="A0A853A1P1"/>
<dbReference type="PANTHER" id="PTHR43722">
    <property type="entry name" value="PROLINE IMINOPEPTIDASE"/>
    <property type="match status" value="1"/>
</dbReference>
<keyword evidence="13" id="KW-1185">Reference proteome</keyword>
<evidence type="ECO:0000256" key="3">
    <source>
        <dbReference type="ARBA" id="ARBA00010088"/>
    </source>
</evidence>
<evidence type="ECO:0000256" key="6">
    <source>
        <dbReference type="ARBA" id="ARBA00022670"/>
    </source>
</evidence>
<dbReference type="PRINTS" id="PR00111">
    <property type="entry name" value="ABHYDROLASE"/>
</dbReference>
<comment type="similarity">
    <text evidence="3 8 10">Belongs to the peptidase S33 family.</text>
</comment>
<dbReference type="PRINTS" id="PR00793">
    <property type="entry name" value="PROAMNOPTASE"/>
</dbReference>
<dbReference type="GO" id="GO:0005737">
    <property type="term" value="C:cytoplasm"/>
    <property type="evidence" value="ECO:0007669"/>
    <property type="project" value="UniProtKB-SubCell"/>
</dbReference>
<evidence type="ECO:0000259" key="11">
    <source>
        <dbReference type="Pfam" id="PF00561"/>
    </source>
</evidence>
<comment type="subcellular location">
    <subcellularLocation>
        <location evidence="2 8">Cytoplasm</location>
    </subcellularLocation>
</comment>
<proteinExistence type="inferred from homology"/>
<evidence type="ECO:0000256" key="2">
    <source>
        <dbReference type="ARBA" id="ARBA00004496"/>
    </source>
</evidence>
<keyword evidence="5 8" id="KW-0963">Cytoplasm</keyword>
<keyword evidence="7 8" id="KW-0378">Hydrolase</keyword>
<dbReference type="RefSeq" id="WP_179813326.1">
    <property type="nucleotide sequence ID" value="NZ_JACBZD010000001.1"/>
</dbReference>
<feature type="domain" description="AB hydrolase-1" evidence="11">
    <location>
        <begin position="38"/>
        <end position="307"/>
    </location>
</feature>
<feature type="active site" evidence="9">
    <location>
        <position position="277"/>
    </location>
</feature>
<dbReference type="Gene3D" id="3.40.50.1820">
    <property type="entry name" value="alpha/beta hydrolase"/>
    <property type="match status" value="1"/>
</dbReference>
<keyword evidence="6 8" id="KW-0645">Protease</keyword>
<dbReference type="InterPro" id="IPR002410">
    <property type="entry name" value="Peptidase_S33"/>
</dbReference>
<gene>
    <name evidence="12" type="ORF">FHU37_001375</name>
</gene>
<evidence type="ECO:0000256" key="10">
    <source>
        <dbReference type="RuleBase" id="RU003421"/>
    </source>
</evidence>
<reference evidence="12 13" key="1">
    <citation type="submission" date="2020-07" db="EMBL/GenBank/DDBJ databases">
        <title>Sequencing the genomes of 1000 actinobacteria strains.</title>
        <authorList>
            <person name="Klenk H.-P."/>
        </authorList>
    </citation>
    <scope>NUCLEOTIDE SEQUENCE [LARGE SCALE GENOMIC DNA]</scope>
    <source>
        <strain evidence="12 13">DSM 42178</strain>
    </source>
</reference>
<dbReference type="Proteomes" id="UP000567795">
    <property type="component" value="Unassembled WGS sequence"/>
</dbReference>
<name>A0A853A1P1_9ACTN</name>
<keyword evidence="4 8" id="KW-0031">Aminopeptidase</keyword>
<evidence type="ECO:0000256" key="5">
    <source>
        <dbReference type="ARBA" id="ARBA00022490"/>
    </source>
</evidence>
<dbReference type="EC" id="3.4.11.5" evidence="8 10"/>
<comment type="caution">
    <text evidence="12">The sequence shown here is derived from an EMBL/GenBank/DDBJ whole genome shotgun (WGS) entry which is preliminary data.</text>
</comment>
<dbReference type="PANTHER" id="PTHR43722:SF1">
    <property type="entry name" value="PROLINE IMINOPEPTIDASE"/>
    <property type="match status" value="1"/>
</dbReference>
<dbReference type="InterPro" id="IPR029058">
    <property type="entry name" value="AB_hydrolase_fold"/>
</dbReference>
<dbReference type="PIRSF" id="PIRSF006431">
    <property type="entry name" value="Pept_S33"/>
    <property type="match status" value="1"/>
</dbReference>